<name>A0ABZ2JZ25_9BACT</name>
<dbReference type="NCBIfam" id="NF033768">
    <property type="entry name" value="myxo_SS_tail"/>
    <property type="match status" value="1"/>
</dbReference>
<evidence type="ECO:0000313" key="2">
    <source>
        <dbReference type="EMBL" id="WXA90187.1"/>
    </source>
</evidence>
<evidence type="ECO:0000313" key="3">
    <source>
        <dbReference type="Proteomes" id="UP001379533"/>
    </source>
</evidence>
<accession>A0ABZ2JZ25</accession>
<sequence>MRPRNHHVLAMLVAGCGLTHCGSSAPPAPSAPEPPPRELEAANPPPVAPERAMRVEGQLGSIEPGAVDAVFDQALEALQRCHSARVRQIRALSGDVKLMLRIGEDGRARYVYVEETSLGDHLTEQCLVRVLSETTWPRPSGGEAEVRKSFGFAAPANARSPVAWTADDLKETFGPKQVKIRSCRAGVTGMFNVTAYVTSGPPAPEASGATSKARHKPPRKRQVAAKHGKKSNLGAGHIVAVGIAPPGREGAPAIDCLVEALKEIPMPDPGPRGAKVTWSL</sequence>
<organism evidence="2 3">
    <name type="scientific">Pendulispora brunnea</name>
    <dbReference type="NCBI Taxonomy" id="2905690"/>
    <lineage>
        <taxon>Bacteria</taxon>
        <taxon>Pseudomonadati</taxon>
        <taxon>Myxococcota</taxon>
        <taxon>Myxococcia</taxon>
        <taxon>Myxococcales</taxon>
        <taxon>Sorangiineae</taxon>
        <taxon>Pendulisporaceae</taxon>
        <taxon>Pendulispora</taxon>
    </lineage>
</organism>
<dbReference type="RefSeq" id="WP_394840800.1">
    <property type="nucleotide sequence ID" value="NZ_CP089982.1"/>
</dbReference>
<feature type="region of interest" description="Disordered" evidence="1">
    <location>
        <begin position="23"/>
        <end position="49"/>
    </location>
</feature>
<dbReference type="PROSITE" id="PS51257">
    <property type="entry name" value="PROKAR_LIPOPROTEIN"/>
    <property type="match status" value="1"/>
</dbReference>
<dbReference type="SUPFAM" id="SSF74653">
    <property type="entry name" value="TolA/TonB C-terminal domain"/>
    <property type="match status" value="1"/>
</dbReference>
<evidence type="ECO:0000256" key="1">
    <source>
        <dbReference type="SAM" id="MobiDB-lite"/>
    </source>
</evidence>
<dbReference type="Proteomes" id="UP001379533">
    <property type="component" value="Chromosome"/>
</dbReference>
<gene>
    <name evidence="2" type="ORF">LZC95_27460</name>
</gene>
<dbReference type="InterPro" id="IPR049806">
    <property type="entry name" value="MasK-like_C"/>
</dbReference>
<dbReference type="EMBL" id="CP089982">
    <property type="protein sequence ID" value="WXA90187.1"/>
    <property type="molecule type" value="Genomic_DNA"/>
</dbReference>
<reference evidence="2 3" key="1">
    <citation type="submission" date="2021-12" db="EMBL/GenBank/DDBJ databases">
        <title>Discovery of the Pendulisporaceae a myxobacterial family with distinct sporulation behavior and unique specialized metabolism.</title>
        <authorList>
            <person name="Garcia R."/>
            <person name="Popoff A."/>
            <person name="Bader C.D."/>
            <person name="Loehr J."/>
            <person name="Walesch S."/>
            <person name="Walt C."/>
            <person name="Boldt J."/>
            <person name="Bunk B."/>
            <person name="Haeckl F.J.F.P.J."/>
            <person name="Gunesch A.P."/>
            <person name="Birkelbach J."/>
            <person name="Nuebel U."/>
            <person name="Pietschmann T."/>
            <person name="Bach T."/>
            <person name="Mueller R."/>
        </authorList>
    </citation>
    <scope>NUCLEOTIDE SEQUENCE [LARGE SCALE GENOMIC DNA]</scope>
    <source>
        <strain evidence="2 3">MSr12523</strain>
    </source>
</reference>
<protein>
    <submittedName>
        <fullName evidence="2">AgmX/PglI C-terminal domain-containing protein</fullName>
    </submittedName>
</protein>
<proteinExistence type="predicted"/>
<feature type="region of interest" description="Disordered" evidence="1">
    <location>
        <begin position="199"/>
        <end position="230"/>
    </location>
</feature>
<feature type="compositionally biased region" description="Basic residues" evidence="1">
    <location>
        <begin position="212"/>
        <end position="230"/>
    </location>
</feature>
<keyword evidence="3" id="KW-1185">Reference proteome</keyword>